<dbReference type="EMBL" id="CM040986">
    <property type="protein sequence ID" value="MCJ8738569.1"/>
    <property type="molecule type" value="Genomic_DNA"/>
</dbReference>
<dbReference type="Proteomes" id="UP000830395">
    <property type="component" value="Chromosome 12"/>
</dbReference>
<proteinExistence type="predicted"/>
<name>A0ACC5YSD1_9TELE</name>
<evidence type="ECO:0000313" key="1">
    <source>
        <dbReference type="EMBL" id="MCJ8738569.1"/>
    </source>
</evidence>
<sequence length="968" mass="107303">MSQSESERDIWEYKSLKKTKRQGKTPKSSEDGSKRRKLAKQGASKKKSDKTCTGGRLSTEPKTVTKLCTQSQSVQVTNADGPLTKCSLPSGSQSAEVHDGSSDQSRGYCPVCQMPFSILVVQTTQWHVAECLENPGETSKECPDGLQCSSSIPNHYKWYSHSLLAHSRALNATESASSILGHTPRFHLEQKTFNNGTIINSKDSFVDSAINLSTASSQSAFLAHGSRESHTPVRPNALQLLRSPGPEDIKKKKGWSPSTKGPRSHASTQEAKIRMSTPVKAGNVSHDVQTKEVKEEPCTLGDDDDDYISYSPLSELPAETEEKQIKKKLFYSTALEEVNEKDDNSDSLILFNDSALSDDDLFADVLDQCETETVRSPGDPVIKESLYTCDQLEPLAAHEHLTSSSCAGPADRPHQCSSPFRHSKDVHVKKEREDNPQLPSPQSLVLESLRECISTAAKFESLNSTCVAVKSDSFNQEMSSTQTILATRKQTLSATPKKAPTKAGASGLKQTDIGVFFGLKPLNKKREEVSTTVEEKVQVSSASRKSVGAAEWQTRRRKNTAVSEVTAMREDAGEGAAQPTQTEGSRGARAWGRKRWNKTRATDGEAEEPKRCPFYKKIPGTSFVVDAFQYGNIKGITAYFLTHFHSDHYGGLKKTSTFPIYCNKITGNLVKSKLHVDEQYIHVLPMNEECVVDGVKVILLDANHCPGSAMLLLLLPDGQTALHTGDFRAHPSMERYPELQGVRIQTLYLDTTYCSPEYAFPTQQEVITFAANTAFELVTLNPRTLIVCGTYSVGKEKVFLAISQVLGSKVYMSKDHYKTMCCLESEHIYQCITTDMKAARIHVLPMMQINFKNLKTYLNKFSGTYDQLVAFKPTGWTFSQEVGVANVQPQVKDNISVYGIPYSEHSSYLELKRFVQWLRPLKIIPTVNVGSWSSRKAMTNCFSEWQAEVKALNVGPRSDHKKGSCTRQ</sequence>
<protein>
    <submittedName>
        <fullName evidence="1">Uncharacterized protein</fullName>
    </submittedName>
</protein>
<evidence type="ECO:0000313" key="2">
    <source>
        <dbReference type="Proteomes" id="UP000830395"/>
    </source>
</evidence>
<keyword evidence="2" id="KW-1185">Reference proteome</keyword>
<organism evidence="1 2">
    <name type="scientific">Pangasius djambal</name>
    <dbReference type="NCBI Taxonomy" id="1691987"/>
    <lineage>
        <taxon>Eukaryota</taxon>
        <taxon>Metazoa</taxon>
        <taxon>Chordata</taxon>
        <taxon>Craniata</taxon>
        <taxon>Vertebrata</taxon>
        <taxon>Euteleostomi</taxon>
        <taxon>Actinopterygii</taxon>
        <taxon>Neopterygii</taxon>
        <taxon>Teleostei</taxon>
        <taxon>Ostariophysi</taxon>
        <taxon>Siluriformes</taxon>
        <taxon>Pangasiidae</taxon>
        <taxon>Pangasius</taxon>
    </lineage>
</organism>
<accession>A0ACC5YSD1</accession>
<reference evidence="1" key="1">
    <citation type="submission" date="2020-02" db="EMBL/GenBank/DDBJ databases">
        <title>Genome sequencing of the panga catfish, Pangasius djambal.</title>
        <authorList>
            <person name="Wen M."/>
            <person name="Zahm M."/>
            <person name="Roques C."/>
            <person name="Cabau C."/>
            <person name="Klopp C."/>
            <person name="Donnadieu C."/>
            <person name="Jouanno E."/>
            <person name="Avarre J.-C."/>
            <person name="Campet M."/>
            <person name="Ha T."/>
            <person name="Dugue R."/>
            <person name="Lampietro C."/>
            <person name="Louis A."/>
            <person name="Herpin A."/>
            <person name="Echchiki A."/>
            <person name="Berthelot C."/>
            <person name="Parey E."/>
            <person name="Roest-Crollius H."/>
            <person name="Braasch I."/>
            <person name="Postlethwait J.H."/>
            <person name="Bobe J."/>
            <person name="Montfort J."/>
            <person name="Bouchez O."/>
            <person name="Begum T."/>
            <person name="Schartl M."/>
            <person name="Gustiano R."/>
            <person name="Guiguen Y."/>
        </authorList>
    </citation>
    <scope>NUCLEOTIDE SEQUENCE</scope>
    <source>
        <strain evidence="1">Pdj_M5554</strain>
    </source>
</reference>
<gene>
    <name evidence="1" type="ORF">PDJAM_G00037340</name>
</gene>
<comment type="caution">
    <text evidence="1">The sequence shown here is derived from an EMBL/GenBank/DDBJ whole genome shotgun (WGS) entry which is preliminary data.</text>
</comment>